<feature type="transmembrane region" description="Helical" evidence="8">
    <location>
        <begin position="308"/>
        <end position="327"/>
    </location>
</feature>
<feature type="transmembrane region" description="Helical" evidence="8">
    <location>
        <begin position="160"/>
        <end position="180"/>
    </location>
</feature>
<feature type="transmembrane region" description="Helical" evidence="8">
    <location>
        <begin position="38"/>
        <end position="60"/>
    </location>
</feature>
<name>A0AAE3D003_9HYPH</name>
<gene>
    <name evidence="10" type="ORF">K1W69_08345</name>
</gene>
<evidence type="ECO:0000256" key="2">
    <source>
        <dbReference type="ARBA" id="ARBA00006236"/>
    </source>
</evidence>
<dbReference type="PANTHER" id="PTHR42718">
    <property type="entry name" value="MAJOR FACILITATOR SUPERFAMILY MULTIDRUG TRANSPORTER MFSC"/>
    <property type="match status" value="1"/>
</dbReference>
<feature type="transmembrane region" description="Helical" evidence="8">
    <location>
        <begin position="72"/>
        <end position="91"/>
    </location>
</feature>
<dbReference type="InterPro" id="IPR011701">
    <property type="entry name" value="MFS"/>
</dbReference>
<organism evidence="10 11">
    <name type="scientific">Flavimaribacter sediminis</name>
    <dbReference type="NCBI Taxonomy" id="2865987"/>
    <lineage>
        <taxon>Bacteria</taxon>
        <taxon>Pseudomonadati</taxon>
        <taxon>Pseudomonadota</taxon>
        <taxon>Alphaproteobacteria</taxon>
        <taxon>Hyphomicrobiales</taxon>
        <taxon>Rhizobiaceae</taxon>
        <taxon>Flavimaribacter</taxon>
    </lineage>
</organism>
<keyword evidence="7 8" id="KW-0472">Membrane</keyword>
<dbReference type="InterPro" id="IPR004812">
    <property type="entry name" value="Efflux_drug-R_Bcr/CmlA"/>
</dbReference>
<evidence type="ECO:0000313" key="11">
    <source>
        <dbReference type="Proteomes" id="UP001196509"/>
    </source>
</evidence>
<accession>A0AAE3D003</accession>
<dbReference type="GO" id="GO:0042910">
    <property type="term" value="F:xenobiotic transmembrane transporter activity"/>
    <property type="evidence" value="ECO:0007669"/>
    <property type="project" value="InterPro"/>
</dbReference>
<feature type="transmembrane region" description="Helical" evidence="8">
    <location>
        <begin position="364"/>
        <end position="383"/>
    </location>
</feature>
<dbReference type="Proteomes" id="UP001196509">
    <property type="component" value="Unassembled WGS sequence"/>
</dbReference>
<keyword evidence="11" id="KW-1185">Reference proteome</keyword>
<evidence type="ECO:0000259" key="9">
    <source>
        <dbReference type="PROSITE" id="PS50850"/>
    </source>
</evidence>
<evidence type="ECO:0000256" key="6">
    <source>
        <dbReference type="ARBA" id="ARBA00022989"/>
    </source>
</evidence>
<dbReference type="Pfam" id="PF07690">
    <property type="entry name" value="MFS_1"/>
    <property type="match status" value="1"/>
</dbReference>
<dbReference type="AlphaFoldDB" id="A0AAE3D003"/>
<evidence type="ECO:0000313" key="10">
    <source>
        <dbReference type="EMBL" id="MBW8637194.1"/>
    </source>
</evidence>
<dbReference type="PANTHER" id="PTHR42718:SF9">
    <property type="entry name" value="MAJOR FACILITATOR SUPERFAMILY MULTIDRUG TRANSPORTER MFSC"/>
    <property type="match status" value="1"/>
</dbReference>
<feature type="transmembrane region" description="Helical" evidence="8">
    <location>
        <begin position="97"/>
        <end position="118"/>
    </location>
</feature>
<dbReference type="InterPro" id="IPR020846">
    <property type="entry name" value="MFS_dom"/>
</dbReference>
<proteinExistence type="inferred from homology"/>
<feature type="domain" description="Major facilitator superfamily (MFS) profile" evidence="9">
    <location>
        <begin position="3"/>
        <end position="385"/>
    </location>
</feature>
<comment type="caution">
    <text evidence="8">Lacks conserved residue(s) required for the propagation of feature annotation.</text>
</comment>
<keyword evidence="4" id="KW-1003">Cell membrane</keyword>
<dbReference type="GO" id="GO:0005886">
    <property type="term" value="C:plasma membrane"/>
    <property type="evidence" value="ECO:0007669"/>
    <property type="project" value="UniProtKB-SubCell"/>
</dbReference>
<comment type="similarity">
    <text evidence="2 8">Belongs to the major facilitator superfamily. Bcr/CmlA family.</text>
</comment>
<feature type="transmembrane region" description="Helical" evidence="8">
    <location>
        <begin position="245"/>
        <end position="263"/>
    </location>
</feature>
<sequence>MSERKVSFIGALFVAIGPVTLALYTPAMTQIIDALNTTQAMVNLTMTVYFGGFATAQLVAGPISDALGRKPVTFVFMGIFLLATLAALVAPTIEVLIAARFVQGIGASAGIAISRAIVRDLYRGDRSARIMNLIGIILAVGPAFAPTLGGAMLQLFGWRAIFFFMALMGVAVVLVTAFSLKETVVADRSRFNLASLVSSYGQLLTNAHFMATTLTLAGAIGAVYTMMTFLPFILMGQVGLSPTEYGLGMLLQTGCFFLGSLVVRHLIGRYSAYSLVLPGLVFIFLGSIASMALFFVEPTYLRVILPTGIYSAGIAFVMPAMTTAALAPFPRIAGAAASLMGFVQMGTGLVMGTIGGLFANPTNAMATLVPILGLVSCVSYVVYRRHPHIAEPEPRADVIASLPVGRTQMPD</sequence>
<feature type="transmembrane region" description="Helical" evidence="8">
    <location>
        <begin position="130"/>
        <end position="148"/>
    </location>
</feature>
<keyword evidence="8" id="KW-0997">Cell inner membrane</keyword>
<dbReference type="PROSITE" id="PS50850">
    <property type="entry name" value="MFS"/>
    <property type="match status" value="1"/>
</dbReference>
<dbReference type="NCBIfam" id="TIGR00710">
    <property type="entry name" value="efflux_Bcr_CflA"/>
    <property type="match status" value="1"/>
</dbReference>
<dbReference type="GO" id="GO:1990961">
    <property type="term" value="P:xenobiotic detoxification by transmembrane export across the plasma membrane"/>
    <property type="evidence" value="ECO:0007669"/>
    <property type="project" value="InterPro"/>
</dbReference>
<keyword evidence="6 8" id="KW-1133">Transmembrane helix</keyword>
<dbReference type="PRINTS" id="PR01036">
    <property type="entry name" value="TCRTETB"/>
</dbReference>
<comment type="subcellular location">
    <subcellularLocation>
        <location evidence="8">Cell inner membrane</location>
        <topology evidence="8">Multi-pass membrane protein</topology>
    </subcellularLocation>
    <subcellularLocation>
        <location evidence="1">Cell membrane</location>
        <topology evidence="1">Multi-pass membrane protein</topology>
    </subcellularLocation>
</comment>
<dbReference type="CDD" id="cd17320">
    <property type="entry name" value="MFS_MdfA_MDR_like"/>
    <property type="match status" value="1"/>
</dbReference>
<dbReference type="SUPFAM" id="SSF103473">
    <property type="entry name" value="MFS general substrate transporter"/>
    <property type="match status" value="1"/>
</dbReference>
<keyword evidence="5 8" id="KW-0812">Transmembrane</keyword>
<evidence type="ECO:0000256" key="7">
    <source>
        <dbReference type="ARBA" id="ARBA00023136"/>
    </source>
</evidence>
<dbReference type="EMBL" id="JAICBX010000002">
    <property type="protein sequence ID" value="MBW8637194.1"/>
    <property type="molecule type" value="Genomic_DNA"/>
</dbReference>
<dbReference type="Gene3D" id="1.20.1720.10">
    <property type="entry name" value="Multidrug resistance protein D"/>
    <property type="match status" value="1"/>
</dbReference>
<evidence type="ECO:0000256" key="1">
    <source>
        <dbReference type="ARBA" id="ARBA00004651"/>
    </source>
</evidence>
<evidence type="ECO:0000256" key="8">
    <source>
        <dbReference type="RuleBase" id="RU365088"/>
    </source>
</evidence>
<feature type="transmembrane region" description="Helical" evidence="8">
    <location>
        <begin position="275"/>
        <end position="296"/>
    </location>
</feature>
<feature type="transmembrane region" description="Helical" evidence="8">
    <location>
        <begin position="209"/>
        <end position="233"/>
    </location>
</feature>
<reference evidence="10" key="1">
    <citation type="submission" date="2021-08" db="EMBL/GenBank/DDBJ databases">
        <title>Hoeflea bacterium WL0058 sp. nov., isolated from the sediment.</title>
        <authorList>
            <person name="Wang L."/>
            <person name="Zhang D."/>
        </authorList>
    </citation>
    <scope>NUCLEOTIDE SEQUENCE</scope>
    <source>
        <strain evidence="10">WL0058</strain>
    </source>
</reference>
<comment type="caution">
    <text evidence="10">The sequence shown here is derived from an EMBL/GenBank/DDBJ whole genome shotgun (WGS) entry which is preliminary data.</text>
</comment>
<evidence type="ECO:0000256" key="3">
    <source>
        <dbReference type="ARBA" id="ARBA00022448"/>
    </source>
</evidence>
<feature type="transmembrane region" description="Helical" evidence="8">
    <location>
        <begin position="339"/>
        <end position="358"/>
    </location>
</feature>
<keyword evidence="3 8" id="KW-0813">Transport</keyword>
<dbReference type="InterPro" id="IPR036259">
    <property type="entry name" value="MFS_trans_sf"/>
</dbReference>
<protein>
    <recommendedName>
        <fullName evidence="8">Bcr/CflA family efflux transporter</fullName>
    </recommendedName>
</protein>
<evidence type="ECO:0000256" key="5">
    <source>
        <dbReference type="ARBA" id="ARBA00022692"/>
    </source>
</evidence>
<evidence type="ECO:0000256" key="4">
    <source>
        <dbReference type="ARBA" id="ARBA00022475"/>
    </source>
</evidence>